<dbReference type="Gene3D" id="3.40.525.10">
    <property type="entry name" value="CRAL-TRIO lipid binding domain"/>
    <property type="match status" value="1"/>
</dbReference>
<keyword evidence="2" id="KW-1185">Reference proteome</keyword>
<proteinExistence type="predicted"/>
<gene>
    <name evidence="1" type="ORF">VKT23_019168</name>
</gene>
<accession>A0ABR1IR93</accession>
<reference evidence="1 2" key="1">
    <citation type="submission" date="2024-01" db="EMBL/GenBank/DDBJ databases">
        <title>A draft genome for the cacao thread blight pathogen Marasmiellus scandens.</title>
        <authorList>
            <person name="Baruah I.K."/>
            <person name="Leung J."/>
            <person name="Bukari Y."/>
            <person name="Amoako-Attah I."/>
            <person name="Meinhardt L.W."/>
            <person name="Bailey B.A."/>
            <person name="Cohen S.P."/>
        </authorList>
    </citation>
    <scope>NUCLEOTIDE SEQUENCE [LARGE SCALE GENOMIC DNA]</scope>
    <source>
        <strain evidence="1 2">GH-19</strain>
    </source>
</reference>
<name>A0ABR1IR93_9AGAR</name>
<dbReference type="Proteomes" id="UP001498398">
    <property type="component" value="Unassembled WGS sequence"/>
</dbReference>
<dbReference type="EMBL" id="JBANRG010000094">
    <property type="protein sequence ID" value="KAK7436455.1"/>
    <property type="molecule type" value="Genomic_DNA"/>
</dbReference>
<evidence type="ECO:0000313" key="1">
    <source>
        <dbReference type="EMBL" id="KAK7436455.1"/>
    </source>
</evidence>
<protein>
    <submittedName>
        <fullName evidence="1">Uncharacterized protein</fullName>
    </submittedName>
</protein>
<comment type="caution">
    <text evidence="1">The sequence shown here is derived from an EMBL/GenBank/DDBJ whole genome shotgun (WGS) entry which is preliminary data.</text>
</comment>
<sequence>MQEVMTKTIFQAGVDFETRPMVVMNASAMPDPQEVNCDLLLLCILSYLNLYGTSVLS</sequence>
<dbReference type="InterPro" id="IPR036865">
    <property type="entry name" value="CRAL-TRIO_dom_sf"/>
</dbReference>
<evidence type="ECO:0000313" key="2">
    <source>
        <dbReference type="Proteomes" id="UP001498398"/>
    </source>
</evidence>
<organism evidence="1 2">
    <name type="scientific">Marasmiellus scandens</name>
    <dbReference type="NCBI Taxonomy" id="2682957"/>
    <lineage>
        <taxon>Eukaryota</taxon>
        <taxon>Fungi</taxon>
        <taxon>Dikarya</taxon>
        <taxon>Basidiomycota</taxon>
        <taxon>Agaricomycotina</taxon>
        <taxon>Agaricomycetes</taxon>
        <taxon>Agaricomycetidae</taxon>
        <taxon>Agaricales</taxon>
        <taxon>Marasmiineae</taxon>
        <taxon>Omphalotaceae</taxon>
        <taxon>Marasmiellus</taxon>
    </lineage>
</organism>